<dbReference type="GO" id="GO:0160147">
    <property type="term" value="F:tRNA pseudouridine(38-40) synthase activity"/>
    <property type="evidence" value="ECO:0007669"/>
    <property type="project" value="UniProtKB-EC"/>
</dbReference>
<gene>
    <name evidence="4" type="primary">truA</name>
    <name evidence="9" type="ORF">SAMN00017477_1744</name>
</gene>
<evidence type="ECO:0000256" key="3">
    <source>
        <dbReference type="ARBA" id="ARBA00023235"/>
    </source>
</evidence>
<protein>
    <recommendedName>
        <fullName evidence="4">tRNA pseudouridine synthase A</fullName>
        <ecNumber evidence="4">5.4.99.12</ecNumber>
    </recommendedName>
    <alternativeName>
        <fullName evidence="4">tRNA pseudouridine(38-40) synthase</fullName>
    </alternativeName>
    <alternativeName>
        <fullName evidence="4">tRNA pseudouridylate synthase I</fullName>
    </alternativeName>
    <alternativeName>
        <fullName evidence="4">tRNA-uridine isomerase I</fullName>
    </alternativeName>
</protein>
<name>A0A1W1VDA5_PEPAS</name>
<comment type="caution">
    <text evidence="4">Lacks conserved residue(s) required for the propagation of feature annotation.</text>
</comment>
<dbReference type="FunFam" id="3.30.70.580:FF:000001">
    <property type="entry name" value="tRNA pseudouridine synthase A"/>
    <property type="match status" value="1"/>
</dbReference>
<feature type="domain" description="Pseudouridine synthase I TruA alpha/beta" evidence="8">
    <location>
        <begin position="8"/>
        <end position="102"/>
    </location>
</feature>
<evidence type="ECO:0000313" key="10">
    <source>
        <dbReference type="Proteomes" id="UP000192368"/>
    </source>
</evidence>
<dbReference type="Proteomes" id="UP000192368">
    <property type="component" value="Unassembled WGS sequence"/>
</dbReference>
<dbReference type="InterPro" id="IPR020097">
    <property type="entry name" value="PsdUridine_synth_TruA_a/b_dom"/>
</dbReference>
<dbReference type="GO" id="GO:0031119">
    <property type="term" value="P:tRNA pseudouridine synthesis"/>
    <property type="evidence" value="ECO:0007669"/>
    <property type="project" value="UniProtKB-UniRule"/>
</dbReference>
<dbReference type="PANTHER" id="PTHR11142:SF0">
    <property type="entry name" value="TRNA PSEUDOURIDINE SYNTHASE-LIKE 1"/>
    <property type="match status" value="1"/>
</dbReference>
<dbReference type="EC" id="5.4.99.12" evidence="4"/>
<keyword evidence="2 4" id="KW-0819">tRNA processing</keyword>
<dbReference type="RefSeq" id="WP_084231282.1">
    <property type="nucleotide sequence ID" value="NZ_FWWR01000011.1"/>
</dbReference>
<keyword evidence="10" id="KW-1185">Reference proteome</keyword>
<dbReference type="HAMAP" id="MF_00171">
    <property type="entry name" value="TruA"/>
    <property type="match status" value="1"/>
</dbReference>
<sequence>MNIALKVAYTGTNYHGFQMQPSCISVEEELTKAVGKAVMHEVKLYYSGRTDAGVHAQGQIVNFYTDTSVEVKNMARLINYHLPDDISVLSAWEAEEEFHARFSAKGKHYKYIVYNSFHRNPLYFNRAMHYNYEVDIDRMQRAVNMILGENDFKAFMGRYAVVKDTIRRIDKIEVKRVGETIEFDFYGKSFLKNMVRIIVGTTLEIGRGRLPEDCLYNAMKSKERIKAGPTAPGCGLYLMEIFY</sequence>
<dbReference type="Pfam" id="PF01416">
    <property type="entry name" value="PseudoU_synth_1"/>
    <property type="match status" value="2"/>
</dbReference>
<dbReference type="GO" id="GO:0003723">
    <property type="term" value="F:RNA binding"/>
    <property type="evidence" value="ECO:0007669"/>
    <property type="project" value="InterPro"/>
</dbReference>
<dbReference type="InterPro" id="IPR020095">
    <property type="entry name" value="PsdUridine_synth_TruA_C"/>
</dbReference>
<comment type="similarity">
    <text evidence="1 4 7">Belongs to the tRNA pseudouridine synthase TruA family.</text>
</comment>
<dbReference type="PANTHER" id="PTHR11142">
    <property type="entry name" value="PSEUDOURIDYLATE SYNTHASE"/>
    <property type="match status" value="1"/>
</dbReference>
<dbReference type="InterPro" id="IPR001406">
    <property type="entry name" value="PsdUridine_synth_TruA"/>
</dbReference>
<dbReference type="STRING" id="573058.SAMN00017477_1744"/>
<dbReference type="Gene3D" id="3.30.70.580">
    <property type="entry name" value="Pseudouridine synthase I, catalytic domain, N-terminal subdomain"/>
    <property type="match status" value="1"/>
</dbReference>
<evidence type="ECO:0000256" key="4">
    <source>
        <dbReference type="HAMAP-Rule" id="MF_00171"/>
    </source>
</evidence>
<comment type="function">
    <text evidence="4">Formation of pseudouridine at positions 38, 39 and 40 in the anticodon stem and loop of transfer RNAs.</text>
</comment>
<evidence type="ECO:0000259" key="8">
    <source>
        <dbReference type="Pfam" id="PF01416"/>
    </source>
</evidence>
<dbReference type="EMBL" id="FWWR01000011">
    <property type="protein sequence ID" value="SMB91031.1"/>
    <property type="molecule type" value="Genomic_DNA"/>
</dbReference>
<feature type="domain" description="Pseudouridine synthase I TruA alpha/beta" evidence="8">
    <location>
        <begin position="142"/>
        <end position="243"/>
    </location>
</feature>
<evidence type="ECO:0000256" key="2">
    <source>
        <dbReference type="ARBA" id="ARBA00022694"/>
    </source>
</evidence>
<comment type="subunit">
    <text evidence="4">Homodimer.</text>
</comment>
<organism evidence="9 10">
    <name type="scientific">Peptoniphilus asaccharolyticus DSM 20463</name>
    <dbReference type="NCBI Taxonomy" id="573058"/>
    <lineage>
        <taxon>Bacteria</taxon>
        <taxon>Bacillati</taxon>
        <taxon>Bacillota</taxon>
        <taxon>Tissierellia</taxon>
        <taxon>Tissierellales</taxon>
        <taxon>Peptoniphilaceae</taxon>
        <taxon>Peptoniphilus</taxon>
    </lineage>
</organism>
<dbReference type="SUPFAM" id="SSF55120">
    <property type="entry name" value="Pseudouridine synthase"/>
    <property type="match status" value="1"/>
</dbReference>
<feature type="binding site" evidence="4 6">
    <location>
        <position position="109"/>
    </location>
    <ligand>
        <name>substrate</name>
    </ligand>
</feature>
<dbReference type="InterPro" id="IPR020103">
    <property type="entry name" value="PsdUridine_synth_cat_dom_sf"/>
</dbReference>
<dbReference type="InterPro" id="IPR020094">
    <property type="entry name" value="TruA/RsuA/RluB/E/F_N"/>
</dbReference>
<keyword evidence="3 4" id="KW-0413">Isomerase</keyword>
<evidence type="ECO:0000313" key="9">
    <source>
        <dbReference type="EMBL" id="SMB91031.1"/>
    </source>
</evidence>
<feature type="active site" description="Nucleophile" evidence="4 5">
    <location>
        <position position="51"/>
    </location>
</feature>
<dbReference type="OrthoDB" id="9811823at2"/>
<accession>A0A1W1VDA5</accession>
<dbReference type="Gene3D" id="3.30.70.660">
    <property type="entry name" value="Pseudouridine synthase I, catalytic domain, C-terminal subdomain"/>
    <property type="match status" value="1"/>
</dbReference>
<evidence type="ECO:0000256" key="6">
    <source>
        <dbReference type="PIRSR" id="PIRSR001430-2"/>
    </source>
</evidence>
<evidence type="ECO:0000256" key="1">
    <source>
        <dbReference type="ARBA" id="ARBA00009375"/>
    </source>
</evidence>
<reference evidence="10" key="1">
    <citation type="submission" date="2017-04" db="EMBL/GenBank/DDBJ databases">
        <authorList>
            <person name="Varghese N."/>
            <person name="Submissions S."/>
        </authorList>
    </citation>
    <scope>NUCLEOTIDE SEQUENCE [LARGE SCALE GENOMIC DNA]</scope>
    <source>
        <strain evidence="10">DSM 20463</strain>
    </source>
</reference>
<dbReference type="NCBIfam" id="TIGR00071">
    <property type="entry name" value="hisT_truA"/>
    <property type="match status" value="1"/>
</dbReference>
<dbReference type="AlphaFoldDB" id="A0A1W1VDA5"/>
<proteinExistence type="inferred from homology"/>
<dbReference type="CDD" id="cd02570">
    <property type="entry name" value="PseudoU_synth_EcTruA"/>
    <property type="match status" value="1"/>
</dbReference>
<evidence type="ECO:0000256" key="5">
    <source>
        <dbReference type="PIRSR" id="PIRSR001430-1"/>
    </source>
</evidence>
<dbReference type="PIRSF" id="PIRSF001430">
    <property type="entry name" value="tRNA_psdUrid_synth"/>
    <property type="match status" value="1"/>
</dbReference>
<evidence type="ECO:0000256" key="7">
    <source>
        <dbReference type="RuleBase" id="RU003792"/>
    </source>
</evidence>
<comment type="catalytic activity">
    <reaction evidence="4 7">
        <text>uridine(38/39/40) in tRNA = pseudouridine(38/39/40) in tRNA</text>
        <dbReference type="Rhea" id="RHEA:22376"/>
        <dbReference type="Rhea" id="RHEA-COMP:10085"/>
        <dbReference type="Rhea" id="RHEA-COMP:10087"/>
        <dbReference type="ChEBI" id="CHEBI:65314"/>
        <dbReference type="ChEBI" id="CHEBI:65315"/>
        <dbReference type="EC" id="5.4.99.12"/>
    </reaction>
</comment>